<keyword evidence="3" id="KW-1003">Cell membrane</keyword>
<gene>
    <name evidence="11" type="primary">eccB</name>
    <name evidence="11" type="ORF">ACFOSH_24490</name>
</gene>
<keyword evidence="6" id="KW-0378">Hydrolase</keyword>
<comment type="similarity">
    <text evidence="2">Belongs to the EccB family.</text>
</comment>
<keyword evidence="4 10" id="KW-0812">Transmembrane</keyword>
<dbReference type="NCBIfam" id="TIGR03919">
    <property type="entry name" value="T7SS_EccB"/>
    <property type="match status" value="1"/>
</dbReference>
<keyword evidence="8 10" id="KW-1133">Transmembrane helix</keyword>
<keyword evidence="5" id="KW-0547">Nucleotide-binding</keyword>
<evidence type="ECO:0000256" key="6">
    <source>
        <dbReference type="ARBA" id="ARBA00022801"/>
    </source>
</evidence>
<dbReference type="InterPro" id="IPR044857">
    <property type="entry name" value="T7SS_EccB_R1"/>
</dbReference>
<evidence type="ECO:0000256" key="10">
    <source>
        <dbReference type="SAM" id="Phobius"/>
    </source>
</evidence>
<dbReference type="InterPro" id="IPR007795">
    <property type="entry name" value="T7SS_EccB"/>
</dbReference>
<evidence type="ECO:0000256" key="5">
    <source>
        <dbReference type="ARBA" id="ARBA00022741"/>
    </source>
</evidence>
<evidence type="ECO:0000256" key="3">
    <source>
        <dbReference type="ARBA" id="ARBA00022475"/>
    </source>
</evidence>
<dbReference type="InterPro" id="IPR042485">
    <property type="entry name" value="T7SS_EccB_R3"/>
</dbReference>
<comment type="subcellular location">
    <subcellularLocation>
        <location evidence="1">Cell membrane</location>
        <topology evidence="1">Single-pass membrane protein</topology>
    </subcellularLocation>
</comment>
<organism evidence="11 12">
    <name type="scientific">Amycolatopsis speibonae</name>
    <dbReference type="NCBI Taxonomy" id="1450224"/>
    <lineage>
        <taxon>Bacteria</taxon>
        <taxon>Bacillati</taxon>
        <taxon>Actinomycetota</taxon>
        <taxon>Actinomycetes</taxon>
        <taxon>Pseudonocardiales</taxon>
        <taxon>Pseudonocardiaceae</taxon>
        <taxon>Amycolatopsis</taxon>
    </lineage>
</organism>
<dbReference type="Gene3D" id="3.30.2390.20">
    <property type="entry name" value="Type VII secretion system EccB, repeat 1 domain"/>
    <property type="match status" value="1"/>
</dbReference>
<proteinExistence type="inferred from homology"/>
<dbReference type="Proteomes" id="UP001595645">
    <property type="component" value="Unassembled WGS sequence"/>
</dbReference>
<sequence length="475" mass="48035">MKSRKDQVQAYFFVVGRLAAAVTHGKPDVLESPSKRMTTGTVLGFVLAAVIAGVFGIFGMFVPPTGNSSWRQEGAIVMNKVSGARYVYLGGQLRPVFNFASARLVSGSSEVTSVAPAALAGATVGQPIGIPDAPDSLPPADKNGAGSWTVCMQAAASPGGKPAEVSLLLDGPGGAAPGEEKAFLVSVPGGSTFLVTDGKRFRVPSRSAIAALGYGGVSPVDVAPVWLNTIPQGTDLSAPPVPGTGENGPLIEGRQSLVGQLYQVRNSALGTDQMYLVRRDGLAAISRTGAALLLAAASTGQAYPAGAPVEPIRVGPTALAGVPITGASGLANDLPAVPPEVVTPPPGSQPCVRHSTTAAGELIVATEVLSGDDVTRASVPLGTHQTGNTADRIGIPAGGGFLARDLPASGAVPTGVIYLITEVGKKYPLADPEAIKALGYTESAAKPVRKQLLDLLPTGPTLSVGAARETQAVQP</sequence>
<dbReference type="PANTHER" id="PTHR40765">
    <property type="entry name" value="ESX-2 SECRETION SYSTEM ATPASE ECCB2"/>
    <property type="match status" value="1"/>
</dbReference>
<dbReference type="RefSeq" id="WP_378241381.1">
    <property type="nucleotide sequence ID" value="NZ_JBHRWK010000038.1"/>
</dbReference>
<evidence type="ECO:0000256" key="7">
    <source>
        <dbReference type="ARBA" id="ARBA00022840"/>
    </source>
</evidence>
<comment type="caution">
    <text evidence="11">The sequence shown here is derived from an EMBL/GenBank/DDBJ whole genome shotgun (WGS) entry which is preliminary data.</text>
</comment>
<feature type="transmembrane region" description="Helical" evidence="10">
    <location>
        <begin position="41"/>
        <end position="62"/>
    </location>
</feature>
<keyword evidence="9 10" id="KW-0472">Membrane</keyword>
<reference evidence="12" key="1">
    <citation type="journal article" date="2019" name="Int. J. Syst. Evol. Microbiol.">
        <title>The Global Catalogue of Microorganisms (GCM) 10K type strain sequencing project: providing services to taxonomists for standard genome sequencing and annotation.</title>
        <authorList>
            <consortium name="The Broad Institute Genomics Platform"/>
            <consortium name="The Broad Institute Genome Sequencing Center for Infectious Disease"/>
            <person name="Wu L."/>
            <person name="Ma J."/>
        </authorList>
    </citation>
    <scope>NUCLEOTIDE SEQUENCE [LARGE SCALE GENOMIC DNA]</scope>
    <source>
        <strain evidence="12">CGMCC 4.7676</strain>
    </source>
</reference>
<dbReference type="EMBL" id="JBHRWK010000038">
    <property type="protein sequence ID" value="MFC3452608.1"/>
    <property type="molecule type" value="Genomic_DNA"/>
</dbReference>
<evidence type="ECO:0000313" key="11">
    <source>
        <dbReference type="EMBL" id="MFC3452608.1"/>
    </source>
</evidence>
<name>A0ABV7P2B2_9PSEU</name>
<evidence type="ECO:0000256" key="1">
    <source>
        <dbReference type="ARBA" id="ARBA00004162"/>
    </source>
</evidence>
<evidence type="ECO:0000256" key="4">
    <source>
        <dbReference type="ARBA" id="ARBA00022692"/>
    </source>
</evidence>
<dbReference type="Gene3D" id="2.40.50.910">
    <property type="entry name" value="Type VII secretion system EccB, repeat 3 domain"/>
    <property type="match status" value="1"/>
</dbReference>
<dbReference type="Pfam" id="PF05108">
    <property type="entry name" value="T7SS_ESX1_EccB"/>
    <property type="match status" value="1"/>
</dbReference>
<dbReference type="PANTHER" id="PTHR40765:SF2">
    <property type="entry name" value="ESX-2 SECRETION SYSTEM ATPASE ECCB2"/>
    <property type="match status" value="1"/>
</dbReference>
<protein>
    <submittedName>
        <fullName evidence="11">Type VII secretion protein EccB</fullName>
    </submittedName>
</protein>
<evidence type="ECO:0000256" key="2">
    <source>
        <dbReference type="ARBA" id="ARBA00008149"/>
    </source>
</evidence>
<keyword evidence="7" id="KW-0067">ATP-binding</keyword>
<evidence type="ECO:0000313" key="12">
    <source>
        <dbReference type="Proteomes" id="UP001595645"/>
    </source>
</evidence>
<accession>A0ABV7P2B2</accession>
<evidence type="ECO:0000256" key="8">
    <source>
        <dbReference type="ARBA" id="ARBA00022989"/>
    </source>
</evidence>
<keyword evidence="12" id="KW-1185">Reference proteome</keyword>
<evidence type="ECO:0000256" key="9">
    <source>
        <dbReference type="ARBA" id="ARBA00023136"/>
    </source>
</evidence>